<comment type="cofactor">
    <cofactor evidence="11">
        <name>[4Fe-4S] cluster</name>
        <dbReference type="ChEBI" id="CHEBI:49883"/>
    </cofactor>
    <text evidence="11">Binds 1 [4Fe-4S] cluster per subunit. Following nitrosylation of the [4Fe-4S] cluster binds 1 [4Fe-8(NO)] cluster per subunit.</text>
</comment>
<keyword evidence="10 11" id="KW-0804">Transcription</keyword>
<keyword evidence="9 11" id="KW-1015">Disulfide bond</keyword>
<dbReference type="RefSeq" id="WP_205627634.1">
    <property type="nucleotide sequence ID" value="NZ_JBIRWE010000009.1"/>
</dbReference>
<feature type="region of interest" description="Disordered" evidence="12">
    <location>
        <begin position="1"/>
        <end position="30"/>
    </location>
</feature>
<dbReference type="HAMAP" id="MF_01479">
    <property type="entry name" value="WhiB"/>
    <property type="match status" value="1"/>
</dbReference>
<feature type="binding site" evidence="11">
    <location>
        <position position="42"/>
    </location>
    <ligand>
        <name>[4Fe-4S] cluster</name>
        <dbReference type="ChEBI" id="CHEBI:49883"/>
    </ligand>
</feature>
<keyword evidence="11" id="KW-0963">Cytoplasm</keyword>
<reference evidence="14 15" key="1">
    <citation type="submission" date="2024-10" db="EMBL/GenBank/DDBJ databases">
        <title>The Natural Products Discovery Center: Release of the First 8490 Sequenced Strains for Exploring Actinobacteria Biosynthetic Diversity.</title>
        <authorList>
            <person name="Kalkreuter E."/>
            <person name="Kautsar S.A."/>
            <person name="Yang D."/>
            <person name="Bader C.D."/>
            <person name="Teijaro C.N."/>
            <person name="Fluegel L."/>
            <person name="Davis C.M."/>
            <person name="Simpson J.R."/>
            <person name="Lauterbach L."/>
            <person name="Steele A.D."/>
            <person name="Gui C."/>
            <person name="Meng S."/>
            <person name="Li G."/>
            <person name="Viehrig K."/>
            <person name="Ye F."/>
            <person name="Su P."/>
            <person name="Kiefer A.F."/>
            <person name="Nichols A."/>
            <person name="Cepeda A.J."/>
            <person name="Yan W."/>
            <person name="Fan B."/>
            <person name="Jiang Y."/>
            <person name="Adhikari A."/>
            <person name="Zheng C.-J."/>
            <person name="Schuster L."/>
            <person name="Cowan T.M."/>
            <person name="Smanski M.J."/>
            <person name="Chevrette M.G."/>
            <person name="De Carvalho L.P.S."/>
            <person name="Shen B."/>
        </authorList>
    </citation>
    <scope>NUCLEOTIDE SEQUENCE [LARGE SCALE GENOMIC DNA]</scope>
    <source>
        <strain evidence="14 15">NPDC020327</strain>
    </source>
</reference>
<dbReference type="PANTHER" id="PTHR38839">
    <property type="entry name" value="TRANSCRIPTIONAL REGULATOR WHID-RELATED"/>
    <property type="match status" value="1"/>
</dbReference>
<dbReference type="InterPro" id="IPR003482">
    <property type="entry name" value="Whib"/>
</dbReference>
<keyword evidence="8 11" id="KW-0238">DNA-binding</keyword>
<evidence type="ECO:0000256" key="3">
    <source>
        <dbReference type="ARBA" id="ARBA00022485"/>
    </source>
</evidence>
<sequence>MDTLTHAAAARPATARLRRSHRRGNAGPSLSMDRHWRMRAACFKVPTGTFFAPYGSTAEDEALRICRDCPVRTECLAFALDERIPYGIFGGTTPVWRRQLLARRPQVDSWNDLLGRARANHERLYRRSTSARTRVGQAPYLFAPVLGTNRHQPDT</sequence>
<evidence type="ECO:0000256" key="2">
    <source>
        <dbReference type="ARBA" id="ARBA00006597"/>
    </source>
</evidence>
<evidence type="ECO:0000259" key="13">
    <source>
        <dbReference type="PROSITE" id="PS51674"/>
    </source>
</evidence>
<evidence type="ECO:0000256" key="10">
    <source>
        <dbReference type="ARBA" id="ARBA00023163"/>
    </source>
</evidence>
<keyword evidence="5 11" id="KW-0408">Iron</keyword>
<keyword evidence="6 11" id="KW-0411">Iron-sulfur</keyword>
<feature type="binding site" evidence="11">
    <location>
        <position position="66"/>
    </location>
    <ligand>
        <name>[4Fe-4S] cluster</name>
        <dbReference type="ChEBI" id="CHEBI:49883"/>
    </ligand>
</feature>
<comment type="similarity">
    <text evidence="2 11">Belongs to the WhiB family.</text>
</comment>
<comment type="PTM">
    <text evidence="11">Upon Fe-S cluster removal intramolecular disulfide bonds are formed.</text>
</comment>
<evidence type="ECO:0000256" key="1">
    <source>
        <dbReference type="ARBA" id="ARBA00004496"/>
    </source>
</evidence>
<dbReference type="EMBL" id="JBIRWE010000009">
    <property type="protein sequence ID" value="MFI1966529.1"/>
    <property type="molecule type" value="Genomic_DNA"/>
</dbReference>
<evidence type="ECO:0000313" key="14">
    <source>
        <dbReference type="EMBL" id="MFI1966529.1"/>
    </source>
</evidence>
<evidence type="ECO:0000256" key="4">
    <source>
        <dbReference type="ARBA" id="ARBA00022723"/>
    </source>
</evidence>
<keyword evidence="4 11" id="KW-0479">Metal-binding</keyword>
<dbReference type="InterPro" id="IPR034768">
    <property type="entry name" value="4FE4S_WBL"/>
</dbReference>
<evidence type="ECO:0000256" key="6">
    <source>
        <dbReference type="ARBA" id="ARBA00023014"/>
    </source>
</evidence>
<feature type="domain" description="4Fe-4S Wbl-type" evidence="13">
    <location>
        <begin position="41"/>
        <end position="99"/>
    </location>
</feature>
<protein>
    <recommendedName>
        <fullName evidence="11">Transcriptional regulator WhiB</fullName>
    </recommendedName>
</protein>
<dbReference type="Proteomes" id="UP001611548">
    <property type="component" value="Unassembled WGS sequence"/>
</dbReference>
<keyword evidence="3 11" id="KW-0004">4Fe-4S</keyword>
<evidence type="ECO:0000256" key="7">
    <source>
        <dbReference type="ARBA" id="ARBA00023015"/>
    </source>
</evidence>
<evidence type="ECO:0000256" key="8">
    <source>
        <dbReference type="ARBA" id="ARBA00023125"/>
    </source>
</evidence>
<comment type="caution">
    <text evidence="14">The sequence shown here is derived from an EMBL/GenBank/DDBJ whole genome shotgun (WGS) entry which is preliminary data.</text>
</comment>
<gene>
    <name evidence="11" type="primary">whiB</name>
    <name evidence="14" type="ORF">ACH429_20870</name>
</gene>
<evidence type="ECO:0000313" key="15">
    <source>
        <dbReference type="Proteomes" id="UP001611548"/>
    </source>
</evidence>
<dbReference type="Pfam" id="PF02467">
    <property type="entry name" value="Whib"/>
    <property type="match status" value="1"/>
</dbReference>
<evidence type="ECO:0000256" key="11">
    <source>
        <dbReference type="HAMAP-Rule" id="MF_01479"/>
    </source>
</evidence>
<comment type="function">
    <text evidence="11">Acts as a transcriptional regulator. Probably redox-responsive. The apo- but not holo-form probably binds DNA.</text>
</comment>
<evidence type="ECO:0000256" key="12">
    <source>
        <dbReference type="SAM" id="MobiDB-lite"/>
    </source>
</evidence>
<accession>A0ABW7UVC7</accession>
<feature type="binding site" evidence="11">
    <location>
        <position position="69"/>
    </location>
    <ligand>
        <name>[4Fe-4S] cluster</name>
        <dbReference type="ChEBI" id="CHEBI:49883"/>
    </ligand>
</feature>
<keyword evidence="7 11" id="KW-0805">Transcription regulation</keyword>
<name>A0ABW7UVC7_9ACTN</name>
<evidence type="ECO:0000256" key="5">
    <source>
        <dbReference type="ARBA" id="ARBA00023004"/>
    </source>
</evidence>
<comment type="subcellular location">
    <subcellularLocation>
        <location evidence="1 11">Cytoplasm</location>
    </subcellularLocation>
</comment>
<organism evidence="14 15">
    <name type="scientific">Streptomyces pathocidini</name>
    <dbReference type="NCBI Taxonomy" id="1650571"/>
    <lineage>
        <taxon>Bacteria</taxon>
        <taxon>Bacillati</taxon>
        <taxon>Actinomycetota</taxon>
        <taxon>Actinomycetes</taxon>
        <taxon>Kitasatosporales</taxon>
        <taxon>Streptomycetaceae</taxon>
        <taxon>Streptomyces</taxon>
    </lineage>
</organism>
<proteinExistence type="inferred from homology"/>
<evidence type="ECO:0000256" key="9">
    <source>
        <dbReference type="ARBA" id="ARBA00023157"/>
    </source>
</evidence>
<keyword evidence="15" id="KW-1185">Reference proteome</keyword>
<comment type="PTM">
    <text evidence="11">The Fe-S cluster can be nitrosylated by nitric oxide (NO).</text>
</comment>
<dbReference type="PROSITE" id="PS51674">
    <property type="entry name" value="4FE4S_WBL"/>
    <property type="match status" value="1"/>
</dbReference>
<feature type="binding site" evidence="11">
    <location>
        <position position="75"/>
    </location>
    <ligand>
        <name>[4Fe-4S] cluster</name>
        <dbReference type="ChEBI" id="CHEBI:49883"/>
    </ligand>
</feature>